<name>A0ABZ2UD49_9FLAO</name>
<dbReference type="PROSITE" id="PS51257">
    <property type="entry name" value="PROKAR_LIPOPROTEIN"/>
    <property type="match status" value="1"/>
</dbReference>
<evidence type="ECO:0000313" key="1">
    <source>
        <dbReference type="EMBL" id="WYZ19433.1"/>
    </source>
</evidence>
<evidence type="ECO:0000313" key="2">
    <source>
        <dbReference type="Proteomes" id="UP001623852"/>
    </source>
</evidence>
<accession>A0ABZ2UD49</accession>
<dbReference type="RefSeq" id="WP_406844062.1">
    <property type="nucleotide sequence ID" value="NZ_CP150845.1"/>
</dbReference>
<proteinExistence type="predicted"/>
<keyword evidence="2" id="KW-1185">Reference proteome</keyword>
<dbReference type="Proteomes" id="UP001623852">
    <property type="component" value="Chromosome"/>
</dbReference>
<gene>
    <name evidence="1" type="ORF">AABD74_19980</name>
</gene>
<sequence length="234" mass="27389">MKKLLNLALLIVVILFSSCEKKIKDLEFEKNVMTEIFPSLIDSTCIDIRLFTNFPPKYGESIYDKTGHYIGVDSTKATEEQKRKLLEWKINTEKIKKDTSKIIVAFDPLLKDNSQNLREDFQKHFKNAKIYISKEKKESEYVFDFKNIKLNNKFELRNISQFPKERGLIWLAKYDFVFSGAVFFSRIQFDKDKKFGILDGGFACGDRCGQGFRIYIKKANNKWIIDDVEGTWVA</sequence>
<reference evidence="1 2" key="1">
    <citation type="submission" date="2024-03" db="EMBL/GenBank/DDBJ databases">
        <title>Flavobacterium soyae.</title>
        <authorList>
            <person name="Zheng W."/>
        </authorList>
    </citation>
    <scope>NUCLEOTIDE SEQUENCE [LARGE SCALE GENOMIC DNA]</scope>
    <source>
        <strain evidence="1 2">55</strain>
    </source>
</reference>
<dbReference type="EMBL" id="CP150845">
    <property type="protein sequence ID" value="WYZ19433.1"/>
    <property type="molecule type" value="Genomic_DNA"/>
</dbReference>
<evidence type="ECO:0008006" key="3">
    <source>
        <dbReference type="Google" id="ProtNLM"/>
    </source>
</evidence>
<organism evidence="1 2">
    <name type="scientific">Flavobacterium soyae</name>
    <dbReference type="NCBI Taxonomy" id="2903098"/>
    <lineage>
        <taxon>Bacteria</taxon>
        <taxon>Pseudomonadati</taxon>
        <taxon>Bacteroidota</taxon>
        <taxon>Flavobacteriia</taxon>
        <taxon>Flavobacteriales</taxon>
        <taxon>Flavobacteriaceae</taxon>
        <taxon>Flavobacterium</taxon>
    </lineage>
</organism>
<protein>
    <recommendedName>
        <fullName evidence="3">Lipoprotein</fullName>
    </recommendedName>
</protein>